<feature type="domain" description="Helicase C-terminal" evidence="3">
    <location>
        <begin position="455"/>
        <end position="612"/>
    </location>
</feature>
<gene>
    <name evidence="4" type="ORF">ACHAXA_004128</name>
</gene>
<evidence type="ECO:0000313" key="4">
    <source>
        <dbReference type="EMBL" id="KAL3823856.1"/>
    </source>
</evidence>
<dbReference type="Gene3D" id="3.40.1440.10">
    <property type="entry name" value="GIY-YIG endonuclease"/>
    <property type="match status" value="1"/>
</dbReference>
<dbReference type="InterPro" id="IPR001650">
    <property type="entry name" value="Helicase_C-like"/>
</dbReference>
<evidence type="ECO:0000259" key="3">
    <source>
        <dbReference type="PROSITE" id="PS51194"/>
    </source>
</evidence>
<organism evidence="4 5">
    <name type="scientific">Cyclostephanos tholiformis</name>
    <dbReference type="NCBI Taxonomy" id="382380"/>
    <lineage>
        <taxon>Eukaryota</taxon>
        <taxon>Sar</taxon>
        <taxon>Stramenopiles</taxon>
        <taxon>Ochrophyta</taxon>
        <taxon>Bacillariophyta</taxon>
        <taxon>Coscinodiscophyceae</taxon>
        <taxon>Thalassiosirophycidae</taxon>
        <taxon>Stephanodiscales</taxon>
        <taxon>Stephanodiscaceae</taxon>
        <taxon>Cyclostephanos</taxon>
    </lineage>
</organism>
<proteinExistence type="predicted"/>
<dbReference type="Pfam" id="PF00271">
    <property type="entry name" value="Helicase_C"/>
    <property type="match status" value="1"/>
</dbReference>
<dbReference type="SUPFAM" id="SSF52540">
    <property type="entry name" value="P-loop containing nucleoside triphosphate hydrolases"/>
    <property type="match status" value="2"/>
</dbReference>
<evidence type="ECO:0000256" key="1">
    <source>
        <dbReference type="SAM" id="Coils"/>
    </source>
</evidence>
<dbReference type="InterPro" id="IPR035901">
    <property type="entry name" value="GIY-YIG_endonuc_sf"/>
</dbReference>
<keyword evidence="5" id="KW-1185">Reference proteome</keyword>
<dbReference type="Proteomes" id="UP001530377">
    <property type="component" value="Unassembled WGS sequence"/>
</dbReference>
<comment type="caution">
    <text evidence="4">The sequence shown here is derived from an EMBL/GenBank/DDBJ whole genome shotgun (WGS) entry which is preliminary data.</text>
</comment>
<dbReference type="Gene3D" id="3.40.50.300">
    <property type="entry name" value="P-loop containing nucleotide triphosphate hydrolases"/>
    <property type="match status" value="2"/>
</dbReference>
<dbReference type="PROSITE" id="PS51194">
    <property type="entry name" value="HELICASE_CTER"/>
    <property type="match status" value="1"/>
</dbReference>
<dbReference type="Gene3D" id="6.10.140.240">
    <property type="match status" value="1"/>
</dbReference>
<evidence type="ECO:0000256" key="2">
    <source>
        <dbReference type="SAM" id="MobiDB-lite"/>
    </source>
</evidence>
<dbReference type="SMART" id="SM00490">
    <property type="entry name" value="HELICc"/>
    <property type="match status" value="1"/>
</dbReference>
<dbReference type="InterPro" id="IPR027417">
    <property type="entry name" value="P-loop_NTPase"/>
</dbReference>
<dbReference type="PANTHER" id="PTHR24029">
    <property type="entry name" value="UVRABC SYSTEM PROTEIN B"/>
    <property type="match status" value="1"/>
</dbReference>
<reference evidence="4 5" key="1">
    <citation type="submission" date="2024-10" db="EMBL/GenBank/DDBJ databases">
        <title>Updated reference genomes for cyclostephanoid diatoms.</title>
        <authorList>
            <person name="Roberts W.R."/>
            <person name="Alverson A.J."/>
        </authorList>
    </citation>
    <scope>NUCLEOTIDE SEQUENCE [LARGE SCALE GENOMIC DNA]</scope>
    <source>
        <strain evidence="4 5">AJA228-03</strain>
    </source>
</reference>
<accession>A0ABD3SHF4</accession>
<name>A0ABD3SHF4_9STRA</name>
<feature type="coiled-coil region" evidence="1">
    <location>
        <begin position="302"/>
        <end position="329"/>
    </location>
</feature>
<dbReference type="EMBL" id="JALLPB020000028">
    <property type="protein sequence ID" value="KAL3823856.1"/>
    <property type="molecule type" value="Genomic_DNA"/>
</dbReference>
<evidence type="ECO:0000313" key="5">
    <source>
        <dbReference type="Proteomes" id="UP001530377"/>
    </source>
</evidence>
<feature type="region of interest" description="Disordered" evidence="2">
    <location>
        <begin position="1"/>
        <end position="21"/>
    </location>
</feature>
<keyword evidence="1" id="KW-0175">Coiled coil</keyword>
<dbReference type="AlphaFoldDB" id="A0ABD3SHF4"/>
<protein>
    <recommendedName>
        <fullName evidence="3">Helicase C-terminal domain-containing protein</fullName>
    </recommendedName>
</protein>
<dbReference type="InterPro" id="IPR004807">
    <property type="entry name" value="UvrB"/>
</dbReference>
<sequence>MPRRRATIPPPVLTTPSNRHDGIQVYHSGSSNGACVDGGENGFAVTSPFEPTGRPAERDRATRDADIALRSIQRIARHHRNRQDCRTSSSIGRPTLVLCPNKTLTAQLARESSALLSRNRVRLLVSYYDGYVPESYNEVHREEVGRYDELDALRHLAMRALVQHRDVVVVSSVSCIYGMGMPRTYLDARLNWTVGATSFDGPEDVAEAIRATAYVHTPADEDVDDLRRGQFRLTRVPTGAILALWPPHEAYPMRIDFARSEVGGAYVVLSISLGNARGMNSMADATIFPAKHHLTDSPEQFEEALRRIQEELHDRIAELKSESKDVEANRLLHRVSQDLTLFRETGTCSGVENYSRHMALRGAGEAPDTLLDYFGANEAMYGGDRSRKERLVKCGFWLPLALANRQLKDEEFWAQVLLGVFVPATPELGLIEDVNEPIDIIIRPTYVCDPEIHGQLSNLIDEIRLRTCLDEKTLLMALTKRDADDLAAYLLSQGIVANYIHSGLSTHEQSNALKALQRGEIDCLVGVNLLREGLDLPQVSLVAILNADSEGFLRSETALLQTKGRAARNTRGSAILYANKKCIDATNFRRAVQIEYNAKYGKEIKSTEGSSVLSIFDLLKDQIDAASETSNIKSFTHNRLLLSSLPLAPHHKEGCSDIVTDHIPSKPGVYFFKDADGNILYIGKRSVYVIA</sequence>
<dbReference type="PANTHER" id="PTHR24029:SF0">
    <property type="entry name" value="UVRABC SYSTEM PROTEIN B"/>
    <property type="match status" value="1"/>
</dbReference>